<dbReference type="InterPro" id="IPR036873">
    <property type="entry name" value="Rhodanese-like_dom_sf"/>
</dbReference>
<dbReference type="InterPro" id="IPR001763">
    <property type="entry name" value="Rhodanese-like_dom"/>
</dbReference>
<dbReference type="KEGG" id="scor:J3U87_13225"/>
<dbReference type="GO" id="GO:0070813">
    <property type="term" value="P:hydrogen sulfide metabolic process"/>
    <property type="evidence" value="ECO:0007669"/>
    <property type="project" value="TreeGrafter"/>
</dbReference>
<organism evidence="10 11">
    <name type="scientific">Sulfidibacter corallicola</name>
    <dbReference type="NCBI Taxonomy" id="2818388"/>
    <lineage>
        <taxon>Bacteria</taxon>
        <taxon>Pseudomonadati</taxon>
        <taxon>Acidobacteriota</taxon>
        <taxon>Holophagae</taxon>
        <taxon>Acanthopleuribacterales</taxon>
        <taxon>Acanthopleuribacteraceae</taxon>
        <taxon>Sulfidibacter</taxon>
    </lineage>
</organism>
<dbReference type="PANTHER" id="PTHR43084:SF1">
    <property type="entry name" value="PERSULFIDE DIOXYGENASE ETHE1, MITOCHONDRIAL"/>
    <property type="match status" value="1"/>
</dbReference>
<dbReference type="PANTHER" id="PTHR43084">
    <property type="entry name" value="PERSULFIDE DIOXYGENASE ETHE1"/>
    <property type="match status" value="1"/>
</dbReference>
<evidence type="ECO:0000313" key="11">
    <source>
        <dbReference type="Proteomes" id="UP000663929"/>
    </source>
</evidence>
<dbReference type="Pfam" id="PF00581">
    <property type="entry name" value="Rhodanese"/>
    <property type="match status" value="1"/>
</dbReference>
<dbReference type="InterPro" id="IPR051682">
    <property type="entry name" value="Mito_Persulfide_Diox"/>
</dbReference>
<dbReference type="GO" id="GO:0050313">
    <property type="term" value="F:sulfur dioxygenase activity"/>
    <property type="evidence" value="ECO:0007669"/>
    <property type="project" value="InterPro"/>
</dbReference>
<proteinExistence type="inferred from homology"/>
<accession>A0A8A4TV56</accession>
<evidence type="ECO:0000256" key="3">
    <source>
        <dbReference type="ARBA" id="ARBA00022723"/>
    </source>
</evidence>
<dbReference type="CDD" id="cd00158">
    <property type="entry name" value="RHOD"/>
    <property type="match status" value="1"/>
</dbReference>
<evidence type="ECO:0000259" key="9">
    <source>
        <dbReference type="PROSITE" id="PS50206"/>
    </source>
</evidence>
<dbReference type="RefSeq" id="WP_237383513.1">
    <property type="nucleotide sequence ID" value="NZ_CP071793.1"/>
</dbReference>
<evidence type="ECO:0000256" key="8">
    <source>
        <dbReference type="ARBA" id="ARBA00023004"/>
    </source>
</evidence>
<keyword evidence="7" id="KW-0560">Oxidoreductase</keyword>
<evidence type="ECO:0000313" key="10">
    <source>
        <dbReference type="EMBL" id="QTD53410.1"/>
    </source>
</evidence>
<dbReference type="Gene3D" id="3.60.15.10">
    <property type="entry name" value="Ribonuclease Z/Hydroxyacylglutathione hydrolase-like"/>
    <property type="match status" value="1"/>
</dbReference>
<dbReference type="SMART" id="SM00849">
    <property type="entry name" value="Lactamase_B"/>
    <property type="match status" value="1"/>
</dbReference>
<dbReference type="GO" id="GO:0046872">
    <property type="term" value="F:metal ion binding"/>
    <property type="evidence" value="ECO:0007669"/>
    <property type="project" value="UniProtKB-KW"/>
</dbReference>
<dbReference type="EMBL" id="CP071793">
    <property type="protein sequence ID" value="QTD53410.1"/>
    <property type="molecule type" value="Genomic_DNA"/>
</dbReference>
<protein>
    <submittedName>
        <fullName evidence="10">MBL fold metallo-hydrolase</fullName>
    </submittedName>
</protein>
<feature type="domain" description="Rhodanese" evidence="9">
    <location>
        <begin position="249"/>
        <end position="339"/>
    </location>
</feature>
<dbReference type="AlphaFoldDB" id="A0A8A4TV56"/>
<dbReference type="Gene3D" id="3.40.250.10">
    <property type="entry name" value="Rhodanese-like domain"/>
    <property type="match status" value="1"/>
</dbReference>
<dbReference type="Pfam" id="PF00753">
    <property type="entry name" value="Lactamase_B"/>
    <property type="match status" value="1"/>
</dbReference>
<dbReference type="PROSITE" id="PS50206">
    <property type="entry name" value="RHODANESE_3"/>
    <property type="match status" value="1"/>
</dbReference>
<dbReference type="CDD" id="cd07724">
    <property type="entry name" value="POD-like_MBL-fold"/>
    <property type="match status" value="1"/>
</dbReference>
<sequence length="347" mass="39393">MLFRQLFDRETSTYTYLIADKKTREAVIIDPVRDQLNRDLKLIRDLNLTLRYTLETHIHADHITSAGPLRDWTGALTAVSIHADVACASQKLRDGDIIRIGSHQLRVIETPGHTHTCLSYLLDGRMVFTGDALLIRGTGRTDFQSGDARQLYHSITEKLFTLDNEVLVYPAHDYRGHTCSTIGEEKRFNPRLAGKSIEEFVVIMDNLNLPEPKHIREALPGNLNCGQEFEPRLPGQDHLEVTSDWLLGHRDRVLLVDVRRPEEWAESLGFIEGAMCMPLALLDKHLFDLPREQVIVTVCRGGVRSLAATERLRGYGYPKVWSLKGGMEGWRQAELPTQHMKKAEVPS</sequence>
<keyword evidence="6" id="KW-0007">Acetylation</keyword>
<keyword evidence="8" id="KW-0408">Iron</keyword>
<comment type="cofactor">
    <cofactor evidence="1">
        <name>Fe(2+)</name>
        <dbReference type="ChEBI" id="CHEBI:29033"/>
    </cofactor>
</comment>
<dbReference type="GO" id="GO:0006749">
    <property type="term" value="P:glutathione metabolic process"/>
    <property type="evidence" value="ECO:0007669"/>
    <property type="project" value="InterPro"/>
</dbReference>
<evidence type="ECO:0000256" key="5">
    <source>
        <dbReference type="ARBA" id="ARBA00022964"/>
    </source>
</evidence>
<evidence type="ECO:0000256" key="1">
    <source>
        <dbReference type="ARBA" id="ARBA00001954"/>
    </source>
</evidence>
<keyword evidence="5" id="KW-0223">Dioxygenase</keyword>
<keyword evidence="11" id="KW-1185">Reference proteome</keyword>
<evidence type="ECO:0000256" key="6">
    <source>
        <dbReference type="ARBA" id="ARBA00022990"/>
    </source>
</evidence>
<comment type="similarity">
    <text evidence="2">Belongs to the metallo-beta-lactamase superfamily. Glyoxalase II family.</text>
</comment>
<dbReference type="FunFam" id="3.60.15.10:FF:000013">
    <property type="entry name" value="Persulfide dioxygenase ETHE1, mitochondrial"/>
    <property type="match status" value="1"/>
</dbReference>
<dbReference type="InterPro" id="IPR001279">
    <property type="entry name" value="Metallo-B-lactamas"/>
</dbReference>
<dbReference type="SMART" id="SM00450">
    <property type="entry name" value="RHOD"/>
    <property type="match status" value="1"/>
</dbReference>
<keyword evidence="3" id="KW-0479">Metal-binding</keyword>
<reference evidence="10" key="1">
    <citation type="submission" date="2021-03" db="EMBL/GenBank/DDBJ databases">
        <title>Acanthopleuribacteraceae sp. M133.</title>
        <authorList>
            <person name="Wang G."/>
        </authorList>
    </citation>
    <scope>NUCLEOTIDE SEQUENCE</scope>
    <source>
        <strain evidence="10">M133</strain>
    </source>
</reference>
<dbReference type="Proteomes" id="UP000663929">
    <property type="component" value="Chromosome"/>
</dbReference>
<gene>
    <name evidence="10" type="ORF">J3U87_13225</name>
</gene>
<dbReference type="SUPFAM" id="SSF52821">
    <property type="entry name" value="Rhodanese/Cell cycle control phosphatase"/>
    <property type="match status" value="1"/>
</dbReference>
<evidence type="ECO:0000256" key="7">
    <source>
        <dbReference type="ARBA" id="ARBA00023002"/>
    </source>
</evidence>
<dbReference type="SUPFAM" id="SSF56281">
    <property type="entry name" value="Metallo-hydrolase/oxidoreductase"/>
    <property type="match status" value="1"/>
</dbReference>
<dbReference type="InterPro" id="IPR044528">
    <property type="entry name" value="POD-like_MBL-fold"/>
</dbReference>
<evidence type="ECO:0000256" key="4">
    <source>
        <dbReference type="ARBA" id="ARBA00022946"/>
    </source>
</evidence>
<name>A0A8A4TV56_SULCO</name>
<evidence type="ECO:0000256" key="2">
    <source>
        <dbReference type="ARBA" id="ARBA00006759"/>
    </source>
</evidence>
<dbReference type="InterPro" id="IPR036866">
    <property type="entry name" value="RibonucZ/Hydroxyglut_hydro"/>
</dbReference>
<keyword evidence="4" id="KW-0809">Transit peptide</keyword>